<keyword evidence="3" id="KW-0804">Transcription</keyword>
<reference evidence="5 6" key="1">
    <citation type="journal article" date="2004" name="Nucleic Acids Res.">
        <title>Unique features revealed by the genome sequence of Acinetobacter sp. ADP1, a versatile and naturally transformation competent bacterium.</title>
        <authorList>
            <person name="Barbe V."/>
            <person name="Vallenet D."/>
            <person name="Fonknechten N."/>
            <person name="Kreimeyer A."/>
            <person name="Oztas S."/>
            <person name="Labarre L."/>
            <person name="Cruveiller S."/>
            <person name="Robert C."/>
            <person name="Duprat S."/>
            <person name="Wincker P."/>
            <person name="Ornston L.N."/>
            <person name="Weissenbach J."/>
            <person name="Marliere P."/>
            <person name="Cohen G.N."/>
            <person name="Medigue C."/>
        </authorList>
    </citation>
    <scope>NUCLEOTIDE SEQUENCE [LARGE SCALE GENOMIC DNA]</scope>
    <source>
        <strain evidence="6">ATCC 33305 / BD413 / ADP1</strain>
    </source>
</reference>
<evidence type="ECO:0000259" key="4">
    <source>
        <dbReference type="PROSITE" id="PS01124"/>
    </source>
</evidence>
<dbReference type="InterPro" id="IPR018060">
    <property type="entry name" value="HTH_AraC"/>
</dbReference>
<proteinExistence type="predicted"/>
<evidence type="ECO:0000313" key="5">
    <source>
        <dbReference type="EMBL" id="CAG69427.1"/>
    </source>
</evidence>
<dbReference type="Gene3D" id="1.10.10.60">
    <property type="entry name" value="Homeodomain-like"/>
    <property type="match status" value="1"/>
</dbReference>
<dbReference type="HOGENOM" id="CLU_047930_0_1_6"/>
<protein>
    <submittedName>
        <fullName evidence="5">Putative transcriptional regulator</fullName>
    </submittedName>
</protein>
<dbReference type="InterPro" id="IPR035418">
    <property type="entry name" value="AraC-bd_2"/>
</dbReference>
<dbReference type="Pfam" id="PF14525">
    <property type="entry name" value="AraC_binding_2"/>
    <property type="match status" value="1"/>
</dbReference>
<dbReference type="PANTHER" id="PTHR46796:SF12">
    <property type="entry name" value="HTH-TYPE DNA-BINDING TRANSCRIPTIONAL ACTIVATOR EUTR"/>
    <property type="match status" value="1"/>
</dbReference>
<organism evidence="5 6">
    <name type="scientific">Acinetobacter baylyi (strain ATCC 33305 / BD413 / ADP1)</name>
    <dbReference type="NCBI Taxonomy" id="62977"/>
    <lineage>
        <taxon>Bacteria</taxon>
        <taxon>Pseudomonadati</taxon>
        <taxon>Pseudomonadota</taxon>
        <taxon>Gammaproteobacteria</taxon>
        <taxon>Moraxellales</taxon>
        <taxon>Moraxellaceae</taxon>
        <taxon>Acinetobacter</taxon>
    </lineage>
</organism>
<dbReference type="SUPFAM" id="SSF46689">
    <property type="entry name" value="Homeodomain-like"/>
    <property type="match status" value="2"/>
</dbReference>
<evidence type="ECO:0000313" key="6">
    <source>
        <dbReference type="Proteomes" id="UP000000430"/>
    </source>
</evidence>
<dbReference type="Pfam" id="PF12833">
    <property type="entry name" value="HTH_18"/>
    <property type="match status" value="1"/>
</dbReference>
<dbReference type="EMBL" id="CR543861">
    <property type="protein sequence ID" value="CAG69427.1"/>
    <property type="molecule type" value="Genomic_DNA"/>
</dbReference>
<dbReference type="GO" id="GO:0043565">
    <property type="term" value="F:sequence-specific DNA binding"/>
    <property type="evidence" value="ECO:0007669"/>
    <property type="project" value="InterPro"/>
</dbReference>
<keyword evidence="1" id="KW-0805">Transcription regulation</keyword>
<gene>
    <name evidence="5" type="ordered locus">ACIAD2672</name>
</gene>
<evidence type="ECO:0000256" key="3">
    <source>
        <dbReference type="ARBA" id="ARBA00023163"/>
    </source>
</evidence>
<keyword evidence="2" id="KW-0238">DNA-binding</keyword>
<dbReference type="KEGG" id="aci:ACIAD2672"/>
<name>Q6F938_ACIAD</name>
<dbReference type="InterPro" id="IPR050204">
    <property type="entry name" value="AraC_XylS_family_regulators"/>
</dbReference>
<dbReference type="PANTHER" id="PTHR46796">
    <property type="entry name" value="HTH-TYPE TRANSCRIPTIONAL ACTIVATOR RHAS-RELATED"/>
    <property type="match status" value="1"/>
</dbReference>
<dbReference type="GO" id="GO:0003700">
    <property type="term" value="F:DNA-binding transcription factor activity"/>
    <property type="evidence" value="ECO:0007669"/>
    <property type="project" value="InterPro"/>
</dbReference>
<dbReference type="InterPro" id="IPR009057">
    <property type="entry name" value="Homeodomain-like_sf"/>
</dbReference>
<dbReference type="SMART" id="SM00342">
    <property type="entry name" value="HTH_ARAC"/>
    <property type="match status" value="1"/>
</dbReference>
<dbReference type="STRING" id="202950.GCA_001485005_02318"/>
<dbReference type="PROSITE" id="PS01124">
    <property type="entry name" value="HTH_ARAC_FAMILY_2"/>
    <property type="match status" value="1"/>
</dbReference>
<feature type="domain" description="HTH araC/xylS-type" evidence="4">
    <location>
        <begin position="266"/>
        <end position="365"/>
    </location>
</feature>
<evidence type="ECO:0000256" key="1">
    <source>
        <dbReference type="ARBA" id="ARBA00023015"/>
    </source>
</evidence>
<dbReference type="eggNOG" id="COG4977">
    <property type="taxonomic scope" value="Bacteria"/>
</dbReference>
<dbReference type="AlphaFoldDB" id="Q6F938"/>
<evidence type="ECO:0000256" key="2">
    <source>
        <dbReference type="ARBA" id="ARBA00023125"/>
    </source>
</evidence>
<sequence length="378" mass="43615">MLATFQSGHLVDTVVMFSVSQPKGICMSQVNPAMELNGRHLQQCSIFSSQNLVFQHQDLGETCKSVGQIFKPHLLKIVQQRNDFYSSMHHLKAGRLSISRLEYGADVYIEPDHLEKFYLIQIPMQGYAEIEINRQKFISYTQVASLISPDQSLKMRWHANSPQLILKIDKEDLLQHCRQHLPDAPHHLPLFEPKLDFSTQGGAYFLQLMRTLIDALGCEQHPLHHPMAFKQFESSLFNALIYGQQNTLLERIKQAKEQAISPYFIKRTEAFMRENLHASLTIEQLAEHAGVSVRTLFAGFKSFLNTTPMAYLKELRFEQAHTELLRNEDVSVTDVAFKWGFTHLGRFSQEYKRRYGELPSCTRRATIEHQDMGLRAYS</sequence>
<accession>Q6F938</accession>
<dbReference type="Proteomes" id="UP000000430">
    <property type="component" value="Chromosome"/>
</dbReference>